<comment type="caution">
    <text evidence="2">The sequence shown here is derived from an EMBL/GenBank/DDBJ whole genome shotgun (WGS) entry which is preliminary data.</text>
</comment>
<dbReference type="PROSITE" id="PS00242">
    <property type="entry name" value="INTEGRIN_ALPHA"/>
    <property type="match status" value="1"/>
</dbReference>
<accession>A0A8J4YCR0</accession>
<dbReference type="InterPro" id="IPR018184">
    <property type="entry name" value="Integrin_alpha_C_CS"/>
</dbReference>
<feature type="region of interest" description="Disordered" evidence="1">
    <location>
        <begin position="78"/>
        <end position="119"/>
    </location>
</feature>
<protein>
    <submittedName>
        <fullName evidence="2">Uncharacterized protein</fullName>
    </submittedName>
</protein>
<proteinExistence type="predicted"/>
<sequence>MEGRPGREKEKAITPPSRRRRKAPWLVLLYWIIKSSRLERSSSPCGGHAPDVREDQGREGTMVDLQDSYRHRPWLLQLRSGGGQPRGRAHDGEGPSGRRPGLSKRSAAPSGPESRAQMSTASLRREVWLSCNAGFPHLEAEGLAPVETSWAHLLSIAGLSGPSTVVNDTHESPLFARHGVSMRCGGSNTHSVGEVLPTGQPYLRATGIEQISVCWLKTLLLIGSDVSQLDVPLWRCGFFSRCLMQDGRKCSRLVFCHAACS</sequence>
<dbReference type="AlphaFoldDB" id="A0A8J4YCR0"/>
<dbReference type="Proteomes" id="UP000770661">
    <property type="component" value="Unassembled WGS sequence"/>
</dbReference>
<feature type="region of interest" description="Disordered" evidence="1">
    <location>
        <begin position="38"/>
        <end position="59"/>
    </location>
</feature>
<name>A0A8J4YCR0_CHIOP</name>
<evidence type="ECO:0000256" key="1">
    <source>
        <dbReference type="SAM" id="MobiDB-lite"/>
    </source>
</evidence>
<gene>
    <name evidence="2" type="ORF">GWK47_045643</name>
</gene>
<keyword evidence="3" id="KW-1185">Reference proteome</keyword>
<dbReference type="EMBL" id="JACEEZ010010433">
    <property type="protein sequence ID" value="KAG0721829.1"/>
    <property type="molecule type" value="Genomic_DNA"/>
</dbReference>
<evidence type="ECO:0000313" key="3">
    <source>
        <dbReference type="Proteomes" id="UP000770661"/>
    </source>
</evidence>
<reference evidence="2" key="1">
    <citation type="submission" date="2020-07" db="EMBL/GenBank/DDBJ databases">
        <title>The High-quality genome of the commercially important snow crab, Chionoecetes opilio.</title>
        <authorList>
            <person name="Jeong J.-H."/>
            <person name="Ryu S."/>
        </authorList>
    </citation>
    <scope>NUCLEOTIDE SEQUENCE</scope>
    <source>
        <strain evidence="2">MADBK_172401_WGS</strain>
        <tissue evidence="2">Digestive gland</tissue>
    </source>
</reference>
<organism evidence="2 3">
    <name type="scientific">Chionoecetes opilio</name>
    <name type="common">Atlantic snow crab</name>
    <name type="synonym">Cancer opilio</name>
    <dbReference type="NCBI Taxonomy" id="41210"/>
    <lineage>
        <taxon>Eukaryota</taxon>
        <taxon>Metazoa</taxon>
        <taxon>Ecdysozoa</taxon>
        <taxon>Arthropoda</taxon>
        <taxon>Crustacea</taxon>
        <taxon>Multicrustacea</taxon>
        <taxon>Malacostraca</taxon>
        <taxon>Eumalacostraca</taxon>
        <taxon>Eucarida</taxon>
        <taxon>Decapoda</taxon>
        <taxon>Pleocyemata</taxon>
        <taxon>Brachyura</taxon>
        <taxon>Eubrachyura</taxon>
        <taxon>Majoidea</taxon>
        <taxon>Majidae</taxon>
        <taxon>Chionoecetes</taxon>
    </lineage>
</organism>
<evidence type="ECO:0000313" key="2">
    <source>
        <dbReference type="EMBL" id="KAG0721829.1"/>
    </source>
</evidence>